<evidence type="ECO:0000256" key="7">
    <source>
        <dbReference type="ARBA" id="ARBA00022801"/>
    </source>
</evidence>
<comment type="catalytic activity">
    <reaction evidence="10">
        <text>8-oxo-dGTP + H2O = 8-oxo-dGMP + diphosphate + H(+)</text>
        <dbReference type="Rhea" id="RHEA:31575"/>
        <dbReference type="ChEBI" id="CHEBI:15377"/>
        <dbReference type="ChEBI" id="CHEBI:15378"/>
        <dbReference type="ChEBI" id="CHEBI:33019"/>
        <dbReference type="ChEBI" id="CHEBI:63224"/>
        <dbReference type="ChEBI" id="CHEBI:77896"/>
        <dbReference type="EC" id="3.6.1.55"/>
    </reaction>
</comment>
<keyword evidence="6" id="KW-0227">DNA damage</keyword>
<evidence type="ECO:0000256" key="17">
    <source>
        <dbReference type="RuleBase" id="RU003476"/>
    </source>
</evidence>
<evidence type="ECO:0000256" key="11">
    <source>
        <dbReference type="ARBA" id="ARBA00036904"/>
    </source>
</evidence>
<dbReference type="InterPro" id="IPR015797">
    <property type="entry name" value="NUDIX_hydrolase-like_dom_sf"/>
</dbReference>
<dbReference type="InterPro" id="IPR020084">
    <property type="entry name" value="NUDIX_hydrolase_CS"/>
</dbReference>
<dbReference type="Proteomes" id="UP000321291">
    <property type="component" value="Chromosome"/>
</dbReference>
<proteinExistence type="inferred from homology"/>
<evidence type="ECO:0000256" key="1">
    <source>
        <dbReference type="ARBA" id="ARBA00001946"/>
    </source>
</evidence>
<dbReference type="CDD" id="cd03425">
    <property type="entry name" value="NUDIX_MutT_NudA_like"/>
    <property type="match status" value="1"/>
</dbReference>
<dbReference type="GO" id="GO:0046872">
    <property type="term" value="F:metal ion binding"/>
    <property type="evidence" value="ECO:0007669"/>
    <property type="project" value="UniProtKB-KW"/>
</dbReference>
<evidence type="ECO:0000256" key="4">
    <source>
        <dbReference type="ARBA" id="ARBA00022705"/>
    </source>
</evidence>
<dbReference type="EC" id="3.6.1.55" evidence="12"/>
<comment type="similarity">
    <text evidence="2 17">Belongs to the Nudix hydrolase family.</text>
</comment>
<evidence type="ECO:0000259" key="18">
    <source>
        <dbReference type="PROSITE" id="PS51462"/>
    </source>
</evidence>
<dbReference type="PROSITE" id="PS00893">
    <property type="entry name" value="NUDIX_BOX"/>
    <property type="match status" value="1"/>
</dbReference>
<evidence type="ECO:0000256" key="8">
    <source>
        <dbReference type="ARBA" id="ARBA00022842"/>
    </source>
</evidence>
<dbReference type="PRINTS" id="PR00502">
    <property type="entry name" value="NUDIXFAMILY"/>
</dbReference>
<evidence type="ECO:0000256" key="2">
    <source>
        <dbReference type="ARBA" id="ARBA00005582"/>
    </source>
</evidence>
<dbReference type="Gene3D" id="3.90.79.10">
    <property type="entry name" value="Nucleoside Triphosphate Pyrophosphohydrolase"/>
    <property type="match status" value="1"/>
</dbReference>
<evidence type="ECO:0000256" key="13">
    <source>
        <dbReference type="ARBA" id="ARBA00040794"/>
    </source>
</evidence>
<keyword evidence="5" id="KW-0479">Metal-binding</keyword>
<keyword evidence="20" id="KW-1185">Reference proteome</keyword>
<keyword evidence="8" id="KW-0460">Magnesium</keyword>
<sequence length="130" mass="14918">MIEVTCAVIEKILNETSCFLVCQRSENMRLPLKWEFPGGKLEPGETKEDCLTREINEELGIKIEVNDPLTPVTHQYNFGKITLFPFLCTIKSGQIKLTEHINYVWQPISLLTELDFAPADLPIVQELKNR</sequence>
<dbReference type="KEGG" id="agi:FSB73_01100"/>
<dbReference type="PROSITE" id="PS51462">
    <property type="entry name" value="NUDIX"/>
    <property type="match status" value="1"/>
</dbReference>
<dbReference type="GO" id="GO:0035539">
    <property type="term" value="F:8-oxo-7,8-dihydrodeoxyguanosine triphosphate pyrophosphatase activity"/>
    <property type="evidence" value="ECO:0007669"/>
    <property type="project" value="UniProtKB-EC"/>
</dbReference>
<dbReference type="Pfam" id="PF00293">
    <property type="entry name" value="NUDIX"/>
    <property type="match status" value="1"/>
</dbReference>
<evidence type="ECO:0000256" key="15">
    <source>
        <dbReference type="ARBA" id="ARBA00041979"/>
    </source>
</evidence>
<evidence type="ECO:0000256" key="14">
    <source>
        <dbReference type="ARBA" id="ARBA00041592"/>
    </source>
</evidence>
<dbReference type="EMBL" id="CP042434">
    <property type="protein sequence ID" value="QEC70511.1"/>
    <property type="molecule type" value="Genomic_DNA"/>
</dbReference>
<keyword evidence="3" id="KW-0515">Mutator protein</keyword>
<comment type="catalytic activity">
    <reaction evidence="11">
        <text>8-oxo-GTP + H2O = 8-oxo-GMP + diphosphate + H(+)</text>
        <dbReference type="Rhea" id="RHEA:67616"/>
        <dbReference type="ChEBI" id="CHEBI:15377"/>
        <dbReference type="ChEBI" id="CHEBI:15378"/>
        <dbReference type="ChEBI" id="CHEBI:33019"/>
        <dbReference type="ChEBI" id="CHEBI:143553"/>
        <dbReference type="ChEBI" id="CHEBI:145694"/>
    </reaction>
</comment>
<dbReference type="GO" id="GO:0006281">
    <property type="term" value="P:DNA repair"/>
    <property type="evidence" value="ECO:0007669"/>
    <property type="project" value="UniProtKB-KW"/>
</dbReference>
<organism evidence="19 20">
    <name type="scientific">Arachidicoccus ginsenosidivorans</name>
    <dbReference type="NCBI Taxonomy" id="496057"/>
    <lineage>
        <taxon>Bacteria</taxon>
        <taxon>Pseudomonadati</taxon>
        <taxon>Bacteroidota</taxon>
        <taxon>Chitinophagia</taxon>
        <taxon>Chitinophagales</taxon>
        <taxon>Chitinophagaceae</taxon>
        <taxon>Arachidicoccus</taxon>
    </lineage>
</organism>
<dbReference type="AlphaFoldDB" id="A0A5B8VHF7"/>
<dbReference type="SUPFAM" id="SSF55811">
    <property type="entry name" value="Nudix"/>
    <property type="match status" value="1"/>
</dbReference>
<evidence type="ECO:0000256" key="5">
    <source>
        <dbReference type="ARBA" id="ARBA00022723"/>
    </source>
</evidence>
<evidence type="ECO:0000313" key="19">
    <source>
        <dbReference type="EMBL" id="QEC70511.1"/>
    </source>
</evidence>
<accession>A0A5B8VHF7</accession>
<evidence type="ECO:0000256" key="12">
    <source>
        <dbReference type="ARBA" id="ARBA00038905"/>
    </source>
</evidence>
<evidence type="ECO:0000256" key="6">
    <source>
        <dbReference type="ARBA" id="ARBA00022763"/>
    </source>
</evidence>
<dbReference type="RefSeq" id="WP_146779774.1">
    <property type="nucleotide sequence ID" value="NZ_CP042434.1"/>
</dbReference>
<keyword evidence="7 17" id="KW-0378">Hydrolase</keyword>
<dbReference type="PANTHER" id="PTHR47707:SF1">
    <property type="entry name" value="NUDIX HYDROLASE FAMILY PROTEIN"/>
    <property type="match status" value="1"/>
</dbReference>
<evidence type="ECO:0000256" key="3">
    <source>
        <dbReference type="ARBA" id="ARBA00022457"/>
    </source>
</evidence>
<reference evidence="19 20" key="1">
    <citation type="journal article" date="2017" name="Int. J. Syst. Evol. Microbiol.">
        <title>Arachidicoccus ginsenosidivorans sp. nov., with ginsenoside-converting activity isolated from ginseng cultivating soil.</title>
        <authorList>
            <person name="Siddiqi M.Z."/>
            <person name="Aslam Z."/>
            <person name="Im W.T."/>
        </authorList>
    </citation>
    <scope>NUCLEOTIDE SEQUENCE [LARGE SCALE GENOMIC DNA]</scope>
    <source>
        <strain evidence="19 20">Gsoil 809</strain>
    </source>
</reference>
<dbReference type="GO" id="GO:0006260">
    <property type="term" value="P:DNA replication"/>
    <property type="evidence" value="ECO:0007669"/>
    <property type="project" value="UniProtKB-KW"/>
</dbReference>
<dbReference type="PANTHER" id="PTHR47707">
    <property type="entry name" value="8-OXO-DGTP DIPHOSPHATASE"/>
    <property type="match status" value="1"/>
</dbReference>
<dbReference type="GO" id="GO:0044716">
    <property type="term" value="F:8-oxo-GDP phosphatase activity"/>
    <property type="evidence" value="ECO:0007669"/>
    <property type="project" value="TreeGrafter"/>
</dbReference>
<evidence type="ECO:0000256" key="9">
    <source>
        <dbReference type="ARBA" id="ARBA00023204"/>
    </source>
</evidence>
<evidence type="ECO:0000256" key="10">
    <source>
        <dbReference type="ARBA" id="ARBA00035861"/>
    </source>
</evidence>
<dbReference type="GO" id="GO:0008413">
    <property type="term" value="F:8-oxo-7,8-dihydroguanosine triphosphate pyrophosphatase activity"/>
    <property type="evidence" value="ECO:0007669"/>
    <property type="project" value="TreeGrafter"/>
</dbReference>
<keyword evidence="4" id="KW-0235">DNA replication</keyword>
<dbReference type="InterPro" id="IPR047127">
    <property type="entry name" value="MutT-like"/>
</dbReference>
<dbReference type="OrthoDB" id="9810648at2"/>
<feature type="domain" description="Nudix hydrolase" evidence="18">
    <location>
        <begin position="1"/>
        <end position="129"/>
    </location>
</feature>
<dbReference type="GO" id="GO:0044715">
    <property type="term" value="F:8-oxo-dGDP phosphatase activity"/>
    <property type="evidence" value="ECO:0007669"/>
    <property type="project" value="TreeGrafter"/>
</dbReference>
<gene>
    <name evidence="19" type="ORF">FSB73_01100</name>
</gene>
<protein>
    <recommendedName>
        <fullName evidence="13">8-oxo-dGTP diphosphatase</fullName>
        <ecNumber evidence="12">3.6.1.55</ecNumber>
    </recommendedName>
    <alternativeName>
        <fullName evidence="16">7,8-dihydro-8-oxoguanine-triphosphatase</fullName>
    </alternativeName>
    <alternativeName>
        <fullName evidence="15">Mutator protein MutT</fullName>
    </alternativeName>
    <alternativeName>
        <fullName evidence="14">dGTP pyrophosphohydrolase</fullName>
    </alternativeName>
</protein>
<dbReference type="InterPro" id="IPR020476">
    <property type="entry name" value="Nudix_hydrolase"/>
</dbReference>
<dbReference type="InterPro" id="IPR000086">
    <property type="entry name" value="NUDIX_hydrolase_dom"/>
</dbReference>
<evidence type="ECO:0000256" key="16">
    <source>
        <dbReference type="ARBA" id="ARBA00042798"/>
    </source>
</evidence>
<name>A0A5B8VHF7_9BACT</name>
<comment type="cofactor">
    <cofactor evidence="1">
        <name>Mg(2+)</name>
        <dbReference type="ChEBI" id="CHEBI:18420"/>
    </cofactor>
</comment>
<evidence type="ECO:0000313" key="20">
    <source>
        <dbReference type="Proteomes" id="UP000321291"/>
    </source>
</evidence>
<keyword evidence="9" id="KW-0234">DNA repair</keyword>